<keyword evidence="3" id="KW-0809">Transit peptide</keyword>
<evidence type="ECO:0000313" key="9">
    <source>
        <dbReference type="EMBL" id="OLQ14928.1"/>
    </source>
</evidence>
<dbReference type="Proteomes" id="UP000186817">
    <property type="component" value="Unassembled WGS sequence"/>
</dbReference>
<comment type="caution">
    <text evidence="9">The sequence shown here is derived from an EMBL/GenBank/DDBJ whole genome shotgun (WGS) entry which is preliminary data.</text>
</comment>
<dbReference type="EMBL" id="LSRX01000009">
    <property type="protein sequence ID" value="OLQ14928.1"/>
    <property type="molecule type" value="Genomic_DNA"/>
</dbReference>
<organism evidence="9 10">
    <name type="scientific">Symbiodinium microadriaticum</name>
    <name type="common">Dinoflagellate</name>
    <name type="synonym">Zooxanthella microadriatica</name>
    <dbReference type="NCBI Taxonomy" id="2951"/>
    <lineage>
        <taxon>Eukaryota</taxon>
        <taxon>Sar</taxon>
        <taxon>Alveolata</taxon>
        <taxon>Dinophyceae</taxon>
        <taxon>Suessiales</taxon>
        <taxon>Symbiodiniaceae</taxon>
        <taxon>Symbiodinium</taxon>
    </lineage>
</organism>
<evidence type="ECO:0000313" key="10">
    <source>
        <dbReference type="Proteomes" id="UP000186817"/>
    </source>
</evidence>
<keyword evidence="6" id="KW-0496">Mitochondrion</keyword>
<dbReference type="GO" id="GO:0051536">
    <property type="term" value="F:iron-sulfur cluster binding"/>
    <property type="evidence" value="ECO:0007669"/>
    <property type="project" value="UniProtKB-KW"/>
</dbReference>
<evidence type="ECO:0000256" key="7">
    <source>
        <dbReference type="ARBA" id="ARBA00045681"/>
    </source>
</evidence>
<dbReference type="OrthoDB" id="421327at2759"/>
<evidence type="ECO:0000256" key="6">
    <source>
        <dbReference type="ARBA" id="ARBA00023128"/>
    </source>
</evidence>
<dbReference type="GO" id="GO:0006412">
    <property type="term" value="P:translation"/>
    <property type="evidence" value="ECO:0007669"/>
    <property type="project" value="InterPro"/>
</dbReference>
<evidence type="ECO:0000256" key="1">
    <source>
        <dbReference type="ARBA" id="ARBA00004173"/>
    </source>
</evidence>
<dbReference type="AlphaFoldDB" id="A0A1Q9F5G7"/>
<feature type="region of interest" description="Disordered" evidence="8">
    <location>
        <begin position="475"/>
        <end position="499"/>
    </location>
</feature>
<dbReference type="GO" id="GO:0008168">
    <property type="term" value="F:methyltransferase activity"/>
    <property type="evidence" value="ECO:0007669"/>
    <property type="project" value="InterPro"/>
</dbReference>
<evidence type="ECO:0000256" key="8">
    <source>
        <dbReference type="SAM" id="MobiDB-lite"/>
    </source>
</evidence>
<protein>
    <submittedName>
        <fullName evidence="9">Uncharacterized protein</fullName>
    </submittedName>
</protein>
<reference evidence="9 10" key="1">
    <citation type="submission" date="2016-02" db="EMBL/GenBank/DDBJ databases">
        <title>Genome analysis of coral dinoflagellate symbionts highlights evolutionary adaptations to a symbiotic lifestyle.</title>
        <authorList>
            <person name="Aranda M."/>
            <person name="Li Y."/>
            <person name="Liew Y.J."/>
            <person name="Baumgarten S."/>
            <person name="Simakov O."/>
            <person name="Wilson M."/>
            <person name="Piel J."/>
            <person name="Ashoor H."/>
            <person name="Bougouffa S."/>
            <person name="Bajic V.B."/>
            <person name="Ryu T."/>
            <person name="Ravasi T."/>
            <person name="Bayer T."/>
            <person name="Micklem G."/>
            <person name="Kim H."/>
            <person name="Bhak J."/>
            <person name="Lajeunesse T.C."/>
            <person name="Voolstra C.R."/>
        </authorList>
    </citation>
    <scope>NUCLEOTIDE SEQUENCE [LARGE SCALE GENOMIC DNA]</scope>
    <source>
        <strain evidence="9 10">CCMP2467</strain>
    </source>
</reference>
<evidence type="ECO:0000256" key="2">
    <source>
        <dbReference type="ARBA" id="ARBA00022723"/>
    </source>
</evidence>
<dbReference type="GO" id="GO:0005739">
    <property type="term" value="C:mitochondrion"/>
    <property type="evidence" value="ECO:0007669"/>
    <property type="project" value="UniProtKB-SubCell"/>
</dbReference>
<keyword evidence="10" id="KW-1185">Reference proteome</keyword>
<dbReference type="Pfam" id="PF09243">
    <property type="entry name" value="Rsm22"/>
    <property type="match status" value="1"/>
</dbReference>
<dbReference type="GO" id="GO:0046872">
    <property type="term" value="F:metal ion binding"/>
    <property type="evidence" value="ECO:0007669"/>
    <property type="project" value="UniProtKB-KW"/>
</dbReference>
<comment type="subcellular location">
    <subcellularLocation>
        <location evidence="1">Mitochondrion</location>
    </subcellularLocation>
</comment>
<evidence type="ECO:0000256" key="5">
    <source>
        <dbReference type="ARBA" id="ARBA00023014"/>
    </source>
</evidence>
<dbReference type="InterPro" id="IPR015324">
    <property type="entry name" value="Ribosomal_Rsm22-like"/>
</dbReference>
<keyword evidence="4" id="KW-0408">Iron</keyword>
<feature type="compositionally biased region" description="Basic residues" evidence="8">
    <location>
        <begin position="475"/>
        <end position="486"/>
    </location>
</feature>
<keyword evidence="5" id="KW-0411">Iron-sulfur</keyword>
<evidence type="ECO:0000256" key="4">
    <source>
        <dbReference type="ARBA" id="ARBA00023004"/>
    </source>
</evidence>
<evidence type="ECO:0000256" key="3">
    <source>
        <dbReference type="ARBA" id="ARBA00022946"/>
    </source>
</evidence>
<comment type="function">
    <text evidence="7">Mitochondrial ribosome (mitoribosome) assembly factor. Binds at the interface of the head and body domains of the mitochondrial small ribosomal subunit (mt-SSU), occluding the mRNA channel and preventing compaction of the head domain towards the body. Probable inactive methyltransferase: retains the characteristic folding and ability to bind S-adenosyl-L-methionine, but it probably lost its methyltransferase activity.</text>
</comment>
<proteinExistence type="predicted"/>
<accession>A0A1Q9F5G7</accession>
<gene>
    <name evidence="9" type="ORF">AK812_SmicGene926</name>
</gene>
<sequence length="548" mass="62473">MAMRGIRLPRQLAQAAIQFVHLARCLFAELFGWFQYLDIVEGSSSSSAPASSQPGAKDADLVFANLSKTIHRGFKFDRMFESDDLDPQSLLELDQMALVSMKTQDAPRNIMEKIVRLLRDFGQKKDLQRYGRYMLKRQRSRTSTEIPAVLPSAFLPEGEGEGEGPIAKLRKNPAFKDLFDHAGVRNLDDSAMRRLAMAHMQDRRHVLYQMFWSPEAALTYLAPAPQRVLPRRAPDFQPFRVMDYGAGPTPSLAAVQEIWPGVIEYATAIEPSEHMTQLGKYLMTDLDMPPIHWQPRTQKTSVKGQESRDALVKRLWSRRMLRVLPFYAFLQLTLAGEGVTKLHPRLGWDLPPRPVDIVIPAGCRADNYLLGEHATVGGLTAGLQRFHRDADHDQMLIFTLQSIQRKTTWIDRCSLFAHPSPSKKAMVRFRREEAPDELSTASRKPCSKALLLELDAAFPELEVYHQAEIRGFRRSARPRAARKRAQQRPTRHEENEVSKPTTVKTFFYGMKPRYPPGKGHALYANRSIVERLDAEAGAYWTLHVEFEN</sequence>
<name>A0A1Q9F5G7_SYMMI</name>
<keyword evidence="2" id="KW-0479">Metal-binding</keyword>